<keyword evidence="1" id="KW-0812">Transmembrane</keyword>
<sequence length="158" mass="17557">MNCHDAKRLMALRLGRDEADPTDWEQARRHASTCLDCRKHFKELKSAMAVLEQVDTESTYEVSKSLWPEIEGRLGNLPGRRKSSDLAGWMPVVSLTVACMLFVVVWFVPAQNPSGNSHVPGMGRGMGPIPGAFDGFQAADHSSTEYAQHKLDEDDRSL</sequence>
<protein>
    <recommendedName>
        <fullName evidence="4">Zinc-finger domain-containing protein</fullName>
    </recommendedName>
</protein>
<feature type="transmembrane region" description="Helical" evidence="1">
    <location>
        <begin position="86"/>
        <end position="108"/>
    </location>
</feature>
<name>A0A5C5X4B7_9PLAN</name>
<dbReference type="RefSeq" id="WP_146507263.1">
    <property type="nucleotide sequence ID" value="NZ_SIHI01000001.1"/>
</dbReference>
<dbReference type="EMBL" id="SIHI01000001">
    <property type="protein sequence ID" value="TWT57429.1"/>
    <property type="molecule type" value="Genomic_DNA"/>
</dbReference>
<comment type="caution">
    <text evidence="2">The sequence shown here is derived from an EMBL/GenBank/DDBJ whole genome shotgun (WGS) entry which is preliminary data.</text>
</comment>
<accession>A0A5C5X4B7</accession>
<evidence type="ECO:0000313" key="3">
    <source>
        <dbReference type="Proteomes" id="UP000317243"/>
    </source>
</evidence>
<evidence type="ECO:0000256" key="1">
    <source>
        <dbReference type="SAM" id="Phobius"/>
    </source>
</evidence>
<evidence type="ECO:0000313" key="2">
    <source>
        <dbReference type="EMBL" id="TWT57429.1"/>
    </source>
</evidence>
<evidence type="ECO:0008006" key="4">
    <source>
        <dbReference type="Google" id="ProtNLM"/>
    </source>
</evidence>
<keyword evidence="1" id="KW-0472">Membrane</keyword>
<keyword evidence="3" id="KW-1185">Reference proteome</keyword>
<dbReference type="Proteomes" id="UP000317243">
    <property type="component" value="Unassembled WGS sequence"/>
</dbReference>
<reference evidence="2 3" key="1">
    <citation type="submission" date="2019-02" db="EMBL/GenBank/DDBJ databases">
        <title>Deep-cultivation of Planctomycetes and their phenomic and genomic characterization uncovers novel biology.</title>
        <authorList>
            <person name="Wiegand S."/>
            <person name="Jogler M."/>
            <person name="Boedeker C."/>
            <person name="Pinto D."/>
            <person name="Vollmers J."/>
            <person name="Rivas-Marin E."/>
            <person name="Kohn T."/>
            <person name="Peeters S.H."/>
            <person name="Heuer A."/>
            <person name="Rast P."/>
            <person name="Oberbeckmann S."/>
            <person name="Bunk B."/>
            <person name="Jeske O."/>
            <person name="Meyerdierks A."/>
            <person name="Storesund J.E."/>
            <person name="Kallscheuer N."/>
            <person name="Luecker S."/>
            <person name="Lage O.M."/>
            <person name="Pohl T."/>
            <person name="Merkel B.J."/>
            <person name="Hornburger P."/>
            <person name="Mueller R.-W."/>
            <person name="Bruemmer F."/>
            <person name="Labrenz M."/>
            <person name="Spormann A.M."/>
            <person name="Op Den Camp H."/>
            <person name="Overmann J."/>
            <person name="Amann R."/>
            <person name="Jetten M.S.M."/>
            <person name="Mascher T."/>
            <person name="Medema M.H."/>
            <person name="Devos D.P."/>
            <person name="Kaster A.-K."/>
            <person name="Ovreas L."/>
            <person name="Rohde M."/>
            <person name="Galperin M.Y."/>
            <person name="Jogler C."/>
        </authorList>
    </citation>
    <scope>NUCLEOTIDE SEQUENCE [LARGE SCALE GENOMIC DNA]</scope>
    <source>
        <strain evidence="2 3">KOR42</strain>
    </source>
</reference>
<organism evidence="2 3">
    <name type="scientific">Thalassoglobus neptunius</name>
    <dbReference type="NCBI Taxonomy" id="1938619"/>
    <lineage>
        <taxon>Bacteria</taxon>
        <taxon>Pseudomonadati</taxon>
        <taxon>Planctomycetota</taxon>
        <taxon>Planctomycetia</taxon>
        <taxon>Planctomycetales</taxon>
        <taxon>Planctomycetaceae</taxon>
        <taxon>Thalassoglobus</taxon>
    </lineage>
</organism>
<gene>
    <name evidence="2" type="ORF">KOR42_07900</name>
</gene>
<dbReference type="OrthoDB" id="292623at2"/>
<dbReference type="AlphaFoldDB" id="A0A5C5X4B7"/>
<proteinExistence type="predicted"/>
<keyword evidence="1" id="KW-1133">Transmembrane helix</keyword>